<sequence length="123" mass="13654">VNMDGMGPPGDRGRGWQGNVRAYHTNENHGHGKVLAEVVFRGDRGQTFFDVSAIKTSPNNNDGIDWMFPNRDHDHTKLCGCNSFPCGNVYITVADNNKPGLTKSTWDNEIIVEIRLTTHSISI</sequence>
<evidence type="ECO:0000313" key="2">
    <source>
        <dbReference type="Proteomes" id="UP000824998"/>
    </source>
</evidence>
<organism evidence="1 2">
    <name type="scientific">Amylocarpus encephaloides</name>
    <dbReference type="NCBI Taxonomy" id="45428"/>
    <lineage>
        <taxon>Eukaryota</taxon>
        <taxon>Fungi</taxon>
        <taxon>Dikarya</taxon>
        <taxon>Ascomycota</taxon>
        <taxon>Pezizomycotina</taxon>
        <taxon>Leotiomycetes</taxon>
        <taxon>Helotiales</taxon>
        <taxon>Helotiales incertae sedis</taxon>
        <taxon>Amylocarpus</taxon>
    </lineage>
</organism>
<name>A0A9P7YEI4_9HELO</name>
<dbReference type="EMBL" id="MU251561">
    <property type="protein sequence ID" value="KAG9232195.1"/>
    <property type="molecule type" value="Genomic_DNA"/>
</dbReference>
<keyword evidence="2" id="KW-1185">Reference proteome</keyword>
<protein>
    <submittedName>
        <fullName evidence="1">Uncharacterized protein</fullName>
    </submittedName>
</protein>
<reference evidence="1" key="1">
    <citation type="journal article" date="2021" name="IMA Fungus">
        <title>Genomic characterization of three marine fungi, including Emericellopsis atlantica sp. nov. with signatures of a generalist lifestyle and marine biomass degradation.</title>
        <authorList>
            <person name="Hagestad O.C."/>
            <person name="Hou L."/>
            <person name="Andersen J.H."/>
            <person name="Hansen E.H."/>
            <person name="Altermark B."/>
            <person name="Li C."/>
            <person name="Kuhnert E."/>
            <person name="Cox R.J."/>
            <person name="Crous P.W."/>
            <person name="Spatafora J.W."/>
            <person name="Lail K."/>
            <person name="Amirebrahimi M."/>
            <person name="Lipzen A."/>
            <person name="Pangilinan J."/>
            <person name="Andreopoulos W."/>
            <person name="Hayes R.D."/>
            <person name="Ng V."/>
            <person name="Grigoriev I.V."/>
            <person name="Jackson S.A."/>
            <person name="Sutton T.D.S."/>
            <person name="Dobson A.D.W."/>
            <person name="Rama T."/>
        </authorList>
    </citation>
    <scope>NUCLEOTIDE SEQUENCE</scope>
    <source>
        <strain evidence="1">TRa018bII</strain>
    </source>
</reference>
<proteinExistence type="predicted"/>
<feature type="non-terminal residue" evidence="1">
    <location>
        <position position="1"/>
    </location>
</feature>
<dbReference type="AlphaFoldDB" id="A0A9P7YEI4"/>
<gene>
    <name evidence="1" type="ORF">BJ875DRAFT_381259</name>
</gene>
<accession>A0A9P7YEI4</accession>
<evidence type="ECO:0000313" key="1">
    <source>
        <dbReference type="EMBL" id="KAG9232195.1"/>
    </source>
</evidence>
<dbReference type="Proteomes" id="UP000824998">
    <property type="component" value="Unassembled WGS sequence"/>
</dbReference>
<comment type="caution">
    <text evidence="1">The sequence shown here is derived from an EMBL/GenBank/DDBJ whole genome shotgun (WGS) entry which is preliminary data.</text>
</comment>